<dbReference type="Gene3D" id="2.20.200.10">
    <property type="entry name" value="Outer membrane efflux proteins (OEP)"/>
    <property type="match status" value="1"/>
</dbReference>
<feature type="compositionally biased region" description="Polar residues" evidence="3">
    <location>
        <begin position="106"/>
        <end position="120"/>
    </location>
</feature>
<dbReference type="InterPro" id="IPR010131">
    <property type="entry name" value="MdtP/NodT-like"/>
</dbReference>
<feature type="compositionally biased region" description="Polar residues" evidence="3">
    <location>
        <begin position="24"/>
        <end position="44"/>
    </location>
</feature>
<reference evidence="4 5" key="1">
    <citation type="submission" date="2024-09" db="EMBL/GenBank/DDBJ databases">
        <authorList>
            <person name="Sun Q."/>
            <person name="Mori K."/>
        </authorList>
    </citation>
    <scope>NUCLEOTIDE SEQUENCE [LARGE SCALE GENOMIC DNA]</scope>
    <source>
        <strain evidence="4 5">CECT 8064</strain>
    </source>
</reference>
<keyword evidence="2" id="KW-0472">Membrane</keyword>
<evidence type="ECO:0000256" key="3">
    <source>
        <dbReference type="SAM" id="MobiDB-lite"/>
    </source>
</evidence>
<comment type="similarity">
    <text evidence="1 2">Belongs to the outer membrane factor (OMF) (TC 1.B.17) family.</text>
</comment>
<evidence type="ECO:0000313" key="5">
    <source>
        <dbReference type="Proteomes" id="UP001589645"/>
    </source>
</evidence>
<feature type="signal peptide" evidence="2">
    <location>
        <begin position="1"/>
        <end position="20"/>
    </location>
</feature>
<evidence type="ECO:0000256" key="1">
    <source>
        <dbReference type="ARBA" id="ARBA00007613"/>
    </source>
</evidence>
<keyword evidence="2" id="KW-1134">Transmembrane beta strand</keyword>
<feature type="region of interest" description="Disordered" evidence="3">
    <location>
        <begin position="100"/>
        <end position="120"/>
    </location>
</feature>
<keyword evidence="2" id="KW-0564">Palmitate</keyword>
<dbReference type="Pfam" id="PF02321">
    <property type="entry name" value="OEP"/>
    <property type="match status" value="2"/>
</dbReference>
<proteinExistence type="inferred from homology"/>
<dbReference type="PANTHER" id="PTHR30203:SF32">
    <property type="entry name" value="CATION EFFLUX SYSTEM PROTEIN CUSC"/>
    <property type="match status" value="1"/>
</dbReference>
<evidence type="ECO:0000256" key="2">
    <source>
        <dbReference type="RuleBase" id="RU362097"/>
    </source>
</evidence>
<feature type="region of interest" description="Disordered" evidence="3">
    <location>
        <begin position="21"/>
        <end position="44"/>
    </location>
</feature>
<comment type="caution">
    <text evidence="4">The sequence shown here is derived from an EMBL/GenBank/DDBJ whole genome shotgun (WGS) entry which is preliminary data.</text>
</comment>
<feature type="chain" id="PRO_5044981532" evidence="2">
    <location>
        <begin position="21"/>
        <end position="491"/>
    </location>
</feature>
<dbReference type="SUPFAM" id="SSF56954">
    <property type="entry name" value="Outer membrane efflux proteins (OEP)"/>
    <property type="match status" value="1"/>
</dbReference>
<dbReference type="PROSITE" id="PS51257">
    <property type="entry name" value="PROKAR_LIPOPROTEIN"/>
    <property type="match status" value="1"/>
</dbReference>
<dbReference type="RefSeq" id="WP_390194411.1">
    <property type="nucleotide sequence ID" value="NZ_JBHMEP010000004.1"/>
</dbReference>
<keyword evidence="2" id="KW-0449">Lipoprotein</keyword>
<name>A0ABV5HQ00_9VIBR</name>
<dbReference type="InterPro" id="IPR003423">
    <property type="entry name" value="OMP_efflux"/>
</dbReference>
<organism evidence="4 5">
    <name type="scientific">Vibrio olivae</name>
    <dbReference type="NCBI Taxonomy" id="1243002"/>
    <lineage>
        <taxon>Bacteria</taxon>
        <taxon>Pseudomonadati</taxon>
        <taxon>Pseudomonadota</taxon>
        <taxon>Gammaproteobacteria</taxon>
        <taxon>Vibrionales</taxon>
        <taxon>Vibrionaceae</taxon>
        <taxon>Vibrio</taxon>
    </lineage>
</organism>
<gene>
    <name evidence="4" type="ORF">ACFFUV_15145</name>
</gene>
<sequence>MQTKLLSVLIAGALAGCSMAPDYQRSSTDVSTSGEGWSESTATQVTNETVLPEWRTFLADLKLQSIVELALENNKDLRQTILNVAALRAQYRVQDADRYPGLDANASGNRTRSSDALTGNGEQYSSTYSATVGVTSYELDLFGRVKSLSDQALETYMAAEEGRRSAVIALISEVTSSYMTLMANQELLALSEDTVKAYEETLELVQTRYDAGFSDALTLAQSKTALHSAQATVSQYKLAVAQGYNTLRQLVGAPIKARLEGKLPTEEGSILSQLEVGSTSALLLSRPDIMAAEHTLKADNANIGAARAAFFPQITLTGQAGVSSSSLDSLFGSDATYWSFSPAITMPIFNWGATSAQLDIAEISKEASIIAYQQAIETGFKEVSDALLGQQYYMEEWNAQKANLDANEDYYQLAKLRFEKGSDSYFDLLDAQRSLFAARESELSSHLNLLTSRVNLYKALGGGWQAANEEQSTSVKHALETMEARQDADDE</sequence>
<dbReference type="NCBIfam" id="TIGR01845">
    <property type="entry name" value="outer_NodT"/>
    <property type="match status" value="1"/>
</dbReference>
<dbReference type="Proteomes" id="UP001589645">
    <property type="component" value="Unassembled WGS sequence"/>
</dbReference>
<evidence type="ECO:0000313" key="4">
    <source>
        <dbReference type="EMBL" id="MFB9136309.1"/>
    </source>
</evidence>
<keyword evidence="2" id="KW-0812">Transmembrane</keyword>
<keyword evidence="5" id="KW-1185">Reference proteome</keyword>
<comment type="subcellular location">
    <subcellularLocation>
        <location evidence="2">Cell outer membrane</location>
        <topology evidence="2">Lipid-anchor</topology>
    </subcellularLocation>
</comment>
<dbReference type="Gene3D" id="1.20.1600.10">
    <property type="entry name" value="Outer membrane efflux proteins (OEP)"/>
    <property type="match status" value="1"/>
</dbReference>
<keyword evidence="2" id="KW-0732">Signal</keyword>
<dbReference type="EMBL" id="JBHMEP010000004">
    <property type="protein sequence ID" value="MFB9136309.1"/>
    <property type="molecule type" value="Genomic_DNA"/>
</dbReference>
<dbReference type="PANTHER" id="PTHR30203">
    <property type="entry name" value="OUTER MEMBRANE CATION EFFLUX PROTEIN"/>
    <property type="match status" value="1"/>
</dbReference>
<accession>A0ABV5HQ00</accession>
<protein>
    <submittedName>
        <fullName evidence="4">Efflux transporter outer membrane subunit</fullName>
    </submittedName>
</protein>